<dbReference type="Proteomes" id="UP000261620">
    <property type="component" value="Unplaced"/>
</dbReference>
<proteinExistence type="predicted"/>
<dbReference type="AlphaFoldDB" id="A0A3Q3X285"/>
<dbReference type="GO" id="GO:0001650">
    <property type="term" value="C:fibrillar center"/>
    <property type="evidence" value="ECO:0007669"/>
    <property type="project" value="TreeGrafter"/>
</dbReference>
<evidence type="ECO:0000256" key="1">
    <source>
        <dbReference type="SAM" id="Coils"/>
    </source>
</evidence>
<dbReference type="SUPFAM" id="SSF50978">
    <property type="entry name" value="WD40 repeat-like"/>
    <property type="match status" value="1"/>
</dbReference>
<feature type="domain" description="TAF1C beta-propeller" evidence="3">
    <location>
        <begin position="172"/>
        <end position="309"/>
    </location>
</feature>
<dbReference type="OMA" id="CCRRWLK"/>
<feature type="compositionally biased region" description="Polar residues" evidence="2">
    <location>
        <begin position="590"/>
        <end position="603"/>
    </location>
</feature>
<keyword evidence="1" id="KW-0175">Coiled coil</keyword>
<name>A0A3Q3X285_MOLML</name>
<evidence type="ECO:0000259" key="4">
    <source>
        <dbReference type="Pfam" id="PF20642"/>
    </source>
</evidence>
<protein>
    <submittedName>
        <fullName evidence="5">Uncharacterized protein</fullName>
    </submittedName>
</protein>
<dbReference type="STRING" id="94237.ENSMMOP00000016009"/>
<dbReference type="PANTHER" id="PTHR15319">
    <property type="entry name" value="TATA BOX-BINDING PROTEIN ASSOCIATED FACTOR RNA POLYMERASE I SUBUNIT C"/>
    <property type="match status" value="1"/>
</dbReference>
<dbReference type="Pfam" id="PF20641">
    <property type="entry name" value="TAF1C_beta-prop"/>
    <property type="match status" value="1"/>
</dbReference>
<dbReference type="GO" id="GO:0001164">
    <property type="term" value="F:RNA polymerase I core promoter sequence-specific DNA binding"/>
    <property type="evidence" value="ECO:0007669"/>
    <property type="project" value="TreeGrafter"/>
</dbReference>
<keyword evidence="6" id="KW-1185">Reference proteome</keyword>
<feature type="domain" description="TAF1C helical bundle" evidence="4">
    <location>
        <begin position="402"/>
        <end position="567"/>
    </location>
</feature>
<dbReference type="InterPro" id="IPR049090">
    <property type="entry name" value="TAF1C_HB"/>
</dbReference>
<dbReference type="InterPro" id="IPR038801">
    <property type="entry name" value="TAF1C"/>
</dbReference>
<accession>A0A3Q3X285</accession>
<dbReference type="InterPro" id="IPR036322">
    <property type="entry name" value="WD40_repeat_dom_sf"/>
</dbReference>
<reference evidence="5" key="1">
    <citation type="submission" date="2025-08" db="UniProtKB">
        <authorList>
            <consortium name="Ensembl"/>
        </authorList>
    </citation>
    <scope>IDENTIFICATION</scope>
</reference>
<feature type="coiled-coil region" evidence="1">
    <location>
        <begin position="526"/>
        <end position="553"/>
    </location>
</feature>
<organism evidence="5 6">
    <name type="scientific">Mola mola</name>
    <name type="common">Ocean sunfish</name>
    <name type="synonym">Tetraodon mola</name>
    <dbReference type="NCBI Taxonomy" id="94237"/>
    <lineage>
        <taxon>Eukaryota</taxon>
        <taxon>Metazoa</taxon>
        <taxon>Chordata</taxon>
        <taxon>Craniata</taxon>
        <taxon>Vertebrata</taxon>
        <taxon>Euteleostomi</taxon>
        <taxon>Actinopterygii</taxon>
        <taxon>Neopterygii</taxon>
        <taxon>Teleostei</taxon>
        <taxon>Neoteleostei</taxon>
        <taxon>Acanthomorphata</taxon>
        <taxon>Eupercaria</taxon>
        <taxon>Tetraodontiformes</taxon>
        <taxon>Molidae</taxon>
        <taxon>Mola</taxon>
    </lineage>
</organism>
<evidence type="ECO:0000313" key="6">
    <source>
        <dbReference type="Proteomes" id="UP000261620"/>
    </source>
</evidence>
<reference evidence="5" key="2">
    <citation type="submission" date="2025-09" db="UniProtKB">
        <authorList>
            <consortium name="Ensembl"/>
        </authorList>
    </citation>
    <scope>IDENTIFICATION</scope>
</reference>
<dbReference type="Pfam" id="PF20642">
    <property type="entry name" value="TAF1C_HB"/>
    <property type="match status" value="1"/>
</dbReference>
<evidence type="ECO:0000256" key="2">
    <source>
        <dbReference type="SAM" id="MobiDB-lite"/>
    </source>
</evidence>
<evidence type="ECO:0000259" key="3">
    <source>
        <dbReference type="Pfam" id="PF20641"/>
    </source>
</evidence>
<dbReference type="InterPro" id="IPR049087">
    <property type="entry name" value="TAF1C_beta-prop"/>
</dbReference>
<dbReference type="PANTHER" id="PTHR15319:SF1">
    <property type="entry name" value="TATA BOX-BINDING PROTEIN-ASSOCIATED FACTOR RNA POLYMERASE I SUBUNIT C"/>
    <property type="match status" value="1"/>
</dbReference>
<evidence type="ECO:0000313" key="5">
    <source>
        <dbReference type="Ensembl" id="ENSMMOP00000016009.1"/>
    </source>
</evidence>
<sequence>MWKVKNFLDTLKFKRYVDLTGVSVSVCGIFKEACISGFHTGVLSSFRCQLTYSSKTLDAYSALLSDVVHTVPPELLGTLLYEELSEQRDRILFSEGATGGALAFVPLAQCGSSSSQIGCLLYPGKKGLTCLSILSSCVDASSEPFSFQLKGPVRQICTAVQTFNLYLFAGCVAVRSDHLCGVWRFSEIDKPRLLQVVNTREVATCVNVSPHVLGEVLVASESGTAKLWTVGRGMQTVREENHNLYFNAKSSWRWCEFSAHPRVMLYADRTGVELTDIRVKPALGHTLFRISNSSECRNGERLILSRYLGNAHSFHHLITTQYSAYIMDERFPSVPMLKCDHMMQSPPMFCHIIPGHDSEVGAMTTTKVLLGAHSSQEITLLQYSGQFTEINMSQVTLVKISDSTLITWKRWLQKLMQKSRAKGPNSRTAQHMIVNSKGLLYLSDDDDDDEVRDPTKVDSVQNLRRDLRACMAKRSLLLHSNISSSHGASDVMPLPNEVDTEVWTDQLSQRLTVSWKGEEAWRAWWKEELGLNREEKMEALKRKRRREKEAKRATGRRLALSGSFTSSLSNLSELDDFSDSTGWSSVASQGVWSDTESRGSQHWTPRATKPCTMQKDSTVPALPATPQSVKEKRGNQQSPSSSCAVFHSETPKPESTPTSQRKTKQALVEDYLNSLFAPQVRSWCFQKIFWK</sequence>
<dbReference type="Ensembl" id="ENSMMOT00000016275.1">
    <property type="protein sequence ID" value="ENSMMOP00000016009.1"/>
    <property type="gene ID" value="ENSMMOG00000012215.1"/>
</dbReference>
<feature type="region of interest" description="Disordered" evidence="2">
    <location>
        <begin position="590"/>
        <end position="662"/>
    </location>
</feature>